<dbReference type="PATRIC" id="fig|1349767.4.peg.373"/>
<dbReference type="Pfam" id="PF08668">
    <property type="entry name" value="HDOD"/>
    <property type="match status" value="1"/>
</dbReference>
<accession>W0V9W9</accession>
<dbReference type="PANTHER" id="PTHR33525:SF4">
    <property type="entry name" value="CYCLIC DI-GMP PHOSPHODIESTERASE CDGJ"/>
    <property type="match status" value="1"/>
</dbReference>
<feature type="domain" description="HDOD" evidence="1">
    <location>
        <begin position="160"/>
        <end position="361"/>
    </location>
</feature>
<gene>
    <name evidence="2" type="ORF">GJA_3781</name>
</gene>
<proteinExistence type="predicted"/>
<organism evidence="2 3">
    <name type="scientific">Janthinobacterium agaricidamnosum NBRC 102515 = DSM 9628</name>
    <dbReference type="NCBI Taxonomy" id="1349767"/>
    <lineage>
        <taxon>Bacteria</taxon>
        <taxon>Pseudomonadati</taxon>
        <taxon>Pseudomonadota</taxon>
        <taxon>Betaproteobacteria</taxon>
        <taxon>Burkholderiales</taxon>
        <taxon>Oxalobacteraceae</taxon>
        <taxon>Janthinobacterium</taxon>
    </lineage>
</organism>
<dbReference type="AlphaFoldDB" id="W0V9W9"/>
<dbReference type="Proteomes" id="UP000027604">
    <property type="component" value="Chromosome I"/>
</dbReference>
<evidence type="ECO:0000313" key="2">
    <source>
        <dbReference type="EMBL" id="CDG84395.1"/>
    </source>
</evidence>
<keyword evidence="3" id="KW-1185">Reference proteome</keyword>
<dbReference type="InterPro" id="IPR013976">
    <property type="entry name" value="HDOD"/>
</dbReference>
<name>W0V9W9_9BURK</name>
<dbReference type="HOGENOM" id="CLU_044951_1_1_4"/>
<evidence type="ECO:0000313" key="3">
    <source>
        <dbReference type="Proteomes" id="UP000027604"/>
    </source>
</evidence>
<evidence type="ECO:0000259" key="1">
    <source>
        <dbReference type="PROSITE" id="PS51833"/>
    </source>
</evidence>
<dbReference type="Gene3D" id="1.10.3210.10">
    <property type="entry name" value="Hypothetical protein af1432"/>
    <property type="match status" value="1"/>
</dbReference>
<dbReference type="InterPro" id="IPR052340">
    <property type="entry name" value="RNase_Y/CdgJ"/>
</dbReference>
<dbReference type="KEGG" id="jag:GJA_3781"/>
<dbReference type="STRING" id="1349767.GJA_3781"/>
<dbReference type="PANTHER" id="PTHR33525">
    <property type="match status" value="1"/>
</dbReference>
<protein>
    <submittedName>
        <fullName evidence="2">HDOD domain protein</fullName>
    </submittedName>
</protein>
<reference evidence="2 3" key="1">
    <citation type="journal article" date="2015" name="Genome Announc.">
        <title>Genome Sequence of Mushroom Soft-Rot Pathogen Janthinobacterium agaricidamnosum.</title>
        <authorList>
            <person name="Graupner K."/>
            <person name="Lackner G."/>
            <person name="Hertweck C."/>
        </authorList>
    </citation>
    <scope>NUCLEOTIDE SEQUENCE [LARGE SCALE GENOMIC DNA]</scope>
    <source>
        <strain evidence="3">NBRC 102515 / DSM 9628</strain>
    </source>
</reference>
<dbReference type="RefSeq" id="WP_339325663.1">
    <property type="nucleotide sequence ID" value="NZ_BCTH01000095.1"/>
</dbReference>
<dbReference type="SUPFAM" id="SSF109604">
    <property type="entry name" value="HD-domain/PDEase-like"/>
    <property type="match status" value="1"/>
</dbReference>
<sequence>MAVILHLPLQASDAALSMLLSAGDVFAALAPLQLIVTLSDPCGLSDSVLAALPARRTLLRIPSAVAAGKPVQQRCLALADDGYRILLDGAAGMTALKMGAHGTSIDSRGDLPSLHQLLALPGPHLVHQVDSATRLAECRGGGFSWFAGEHALHAARNRGNPDDGTSRKRLLTLLALLARDADAPELALQLRQDPSLSYHLLKLANSAAFGLSIPISNFEQAITLLGRRQLQRWLQLLLYARQQEDGGNHALLPLAAVRAAHMEALCKYHGGDRDQQDLAFMAGVFSLLDVLLGIPMEQILAVLKLDPEVALALRERGGELGRLLVLAESGHAIADMSPEVLAGAGIDAETYWRSLLEAYQWAIQVSRNL</sequence>
<dbReference type="PROSITE" id="PS51833">
    <property type="entry name" value="HDOD"/>
    <property type="match status" value="1"/>
</dbReference>
<dbReference type="eggNOG" id="COG3434">
    <property type="taxonomic scope" value="Bacteria"/>
</dbReference>
<dbReference type="EMBL" id="HG322949">
    <property type="protein sequence ID" value="CDG84395.1"/>
    <property type="molecule type" value="Genomic_DNA"/>
</dbReference>